<evidence type="ECO:0000256" key="5">
    <source>
        <dbReference type="ARBA" id="ARBA00023163"/>
    </source>
</evidence>
<keyword evidence="10" id="KW-1185">Reference proteome</keyword>
<dbReference type="Pfam" id="PF08281">
    <property type="entry name" value="Sigma70_r4_2"/>
    <property type="match status" value="1"/>
</dbReference>
<evidence type="ECO:0000256" key="2">
    <source>
        <dbReference type="ARBA" id="ARBA00023015"/>
    </source>
</evidence>
<evidence type="ECO:0000256" key="6">
    <source>
        <dbReference type="RuleBase" id="RU000716"/>
    </source>
</evidence>
<dbReference type="InterPro" id="IPR000838">
    <property type="entry name" value="RNA_pol_sigma70_ECF_CS"/>
</dbReference>
<dbReference type="InterPro" id="IPR013249">
    <property type="entry name" value="RNA_pol_sigma70_r4_t2"/>
</dbReference>
<dbReference type="GO" id="GO:0016987">
    <property type="term" value="F:sigma factor activity"/>
    <property type="evidence" value="ECO:0007669"/>
    <property type="project" value="UniProtKB-KW"/>
</dbReference>
<dbReference type="SUPFAM" id="SSF88946">
    <property type="entry name" value="Sigma2 domain of RNA polymerase sigma factors"/>
    <property type="match status" value="1"/>
</dbReference>
<evidence type="ECO:0000256" key="3">
    <source>
        <dbReference type="ARBA" id="ARBA00023082"/>
    </source>
</evidence>
<dbReference type="SUPFAM" id="SSF88659">
    <property type="entry name" value="Sigma3 and sigma4 domains of RNA polymerase sigma factors"/>
    <property type="match status" value="1"/>
</dbReference>
<organism evidence="9 10">
    <name type="scientific">Roseococcus suduntuyensis</name>
    <dbReference type="NCBI Taxonomy" id="455361"/>
    <lineage>
        <taxon>Bacteria</taxon>
        <taxon>Pseudomonadati</taxon>
        <taxon>Pseudomonadota</taxon>
        <taxon>Alphaproteobacteria</taxon>
        <taxon>Acetobacterales</taxon>
        <taxon>Roseomonadaceae</taxon>
        <taxon>Roseococcus</taxon>
    </lineage>
</organism>
<dbReference type="AlphaFoldDB" id="A0A840ACG7"/>
<feature type="domain" description="RNA polymerase sigma-70 region 2" evidence="7">
    <location>
        <begin position="9"/>
        <end position="73"/>
    </location>
</feature>
<dbReference type="InterPro" id="IPR007627">
    <property type="entry name" value="RNA_pol_sigma70_r2"/>
</dbReference>
<dbReference type="InterPro" id="IPR036388">
    <property type="entry name" value="WH-like_DNA-bd_sf"/>
</dbReference>
<dbReference type="Pfam" id="PF04542">
    <property type="entry name" value="Sigma70_r2"/>
    <property type="match status" value="1"/>
</dbReference>
<dbReference type="InterPro" id="IPR014284">
    <property type="entry name" value="RNA_pol_sigma-70_dom"/>
</dbReference>
<protein>
    <recommendedName>
        <fullName evidence="6">RNA polymerase sigma factor</fullName>
    </recommendedName>
</protein>
<evidence type="ECO:0000256" key="4">
    <source>
        <dbReference type="ARBA" id="ARBA00023125"/>
    </source>
</evidence>
<dbReference type="GO" id="GO:0006352">
    <property type="term" value="P:DNA-templated transcription initiation"/>
    <property type="evidence" value="ECO:0007669"/>
    <property type="project" value="InterPro"/>
</dbReference>
<evidence type="ECO:0000259" key="8">
    <source>
        <dbReference type="Pfam" id="PF08281"/>
    </source>
</evidence>
<dbReference type="NCBIfam" id="TIGR02937">
    <property type="entry name" value="sigma70-ECF"/>
    <property type="match status" value="1"/>
</dbReference>
<dbReference type="InterPro" id="IPR013324">
    <property type="entry name" value="RNA_pol_sigma_r3/r4-like"/>
</dbReference>
<dbReference type="InterPro" id="IPR013325">
    <property type="entry name" value="RNA_pol_sigma_r2"/>
</dbReference>
<keyword evidence="5 6" id="KW-0804">Transcription</keyword>
<reference evidence="9 10" key="1">
    <citation type="submission" date="2020-08" db="EMBL/GenBank/DDBJ databases">
        <title>Genomic Encyclopedia of Type Strains, Phase IV (KMG-IV): sequencing the most valuable type-strain genomes for metagenomic binning, comparative biology and taxonomic classification.</title>
        <authorList>
            <person name="Goeker M."/>
        </authorList>
    </citation>
    <scope>NUCLEOTIDE SEQUENCE [LARGE SCALE GENOMIC DNA]</scope>
    <source>
        <strain evidence="9 10">DSM 19979</strain>
    </source>
</reference>
<dbReference type="Proteomes" id="UP000553193">
    <property type="component" value="Unassembled WGS sequence"/>
</dbReference>
<gene>
    <name evidence="9" type="ORF">GGQ83_001663</name>
</gene>
<comment type="similarity">
    <text evidence="1 6">Belongs to the sigma-70 factor family. ECF subfamily.</text>
</comment>
<keyword evidence="2 6" id="KW-0805">Transcription regulation</keyword>
<feature type="domain" description="RNA polymerase sigma factor 70 region 4 type 2" evidence="8">
    <location>
        <begin position="100"/>
        <end position="151"/>
    </location>
</feature>
<evidence type="ECO:0000313" key="9">
    <source>
        <dbReference type="EMBL" id="MBB3898226.1"/>
    </source>
</evidence>
<dbReference type="Gene3D" id="1.10.10.10">
    <property type="entry name" value="Winged helix-like DNA-binding domain superfamily/Winged helix DNA-binding domain"/>
    <property type="match status" value="1"/>
</dbReference>
<dbReference type="PROSITE" id="PS01063">
    <property type="entry name" value="SIGMA70_ECF"/>
    <property type="match status" value="1"/>
</dbReference>
<accession>A0A840ACG7</accession>
<dbReference type="Gene3D" id="1.10.1740.10">
    <property type="match status" value="1"/>
</dbReference>
<keyword evidence="3 6" id="KW-0731">Sigma factor</keyword>
<proteinExistence type="inferred from homology"/>
<dbReference type="EMBL" id="JACIDJ010000002">
    <property type="protein sequence ID" value="MBB3898226.1"/>
    <property type="molecule type" value="Genomic_DNA"/>
</dbReference>
<name>A0A840ACG7_9PROT</name>
<dbReference type="InterPro" id="IPR039425">
    <property type="entry name" value="RNA_pol_sigma-70-like"/>
</dbReference>
<evidence type="ECO:0000259" key="7">
    <source>
        <dbReference type="Pfam" id="PF04542"/>
    </source>
</evidence>
<evidence type="ECO:0000256" key="1">
    <source>
        <dbReference type="ARBA" id="ARBA00010641"/>
    </source>
</evidence>
<evidence type="ECO:0000313" key="10">
    <source>
        <dbReference type="Proteomes" id="UP000553193"/>
    </source>
</evidence>
<dbReference type="GO" id="GO:0003677">
    <property type="term" value="F:DNA binding"/>
    <property type="evidence" value="ECO:0007669"/>
    <property type="project" value="UniProtKB-KW"/>
</dbReference>
<comment type="caution">
    <text evidence="9">The sequence shown here is derived from an EMBL/GenBank/DDBJ whole genome shotgun (WGS) entry which is preliminary data.</text>
</comment>
<dbReference type="PANTHER" id="PTHR43133">
    <property type="entry name" value="RNA POLYMERASE ECF-TYPE SIGMA FACTO"/>
    <property type="match status" value="1"/>
</dbReference>
<dbReference type="RefSeq" id="WP_184383306.1">
    <property type="nucleotide sequence ID" value="NZ_JACIDJ010000002.1"/>
</dbReference>
<dbReference type="CDD" id="cd06171">
    <property type="entry name" value="Sigma70_r4"/>
    <property type="match status" value="1"/>
</dbReference>
<sequence length="166" mass="18607">MTFEQELLALLPRLRAYARNMARNAHDADDLVQDTVLRALSARERFVPGTNMRAWLFTILRNRFFNTVAAHGRNNVPLEDAPPEALVTPPAHEWAFRQSELRLALGKLQHLQREALLLSVGAELSYAEIGEIIGCPVGTVKSRVFRARQELAALLDHSSTLEPDSV</sequence>
<keyword evidence="4 6" id="KW-0238">DNA-binding</keyword>
<dbReference type="PANTHER" id="PTHR43133:SF25">
    <property type="entry name" value="RNA POLYMERASE SIGMA FACTOR RFAY-RELATED"/>
    <property type="match status" value="1"/>
</dbReference>